<reference evidence="3 4" key="1">
    <citation type="submission" date="2018-06" db="EMBL/GenBank/DDBJ databases">
        <authorList>
            <consortium name="Pathogen Informatics"/>
            <person name="Doyle S."/>
        </authorList>
    </citation>
    <scope>NUCLEOTIDE SEQUENCE [LARGE SCALE GENOMIC DNA]</scope>
    <source>
        <strain evidence="3 4">NCTC11535</strain>
    </source>
</reference>
<feature type="region of interest" description="Disordered" evidence="1">
    <location>
        <begin position="1"/>
        <end position="218"/>
    </location>
</feature>
<protein>
    <submittedName>
        <fullName evidence="3">Glycyl-glycine endopeptidase ALE-1</fullName>
        <ecNumber evidence="3">3.4.24.75</ecNumber>
    </submittedName>
</protein>
<evidence type="ECO:0000313" key="3">
    <source>
        <dbReference type="EMBL" id="SPT53383.1"/>
    </source>
</evidence>
<dbReference type="Pfam" id="PF01551">
    <property type="entry name" value="Peptidase_M23"/>
    <property type="match status" value="1"/>
</dbReference>
<dbReference type="InterPro" id="IPR011055">
    <property type="entry name" value="Dup_hybrid_motif"/>
</dbReference>
<evidence type="ECO:0000259" key="2">
    <source>
        <dbReference type="Pfam" id="PF01551"/>
    </source>
</evidence>
<comment type="caution">
    <text evidence="3">The sequence shown here is derived from an EMBL/GenBank/DDBJ whole genome shotgun (WGS) entry which is preliminary data.</text>
</comment>
<feature type="compositionally biased region" description="Basic and acidic residues" evidence="1">
    <location>
        <begin position="1"/>
        <end position="16"/>
    </location>
</feature>
<dbReference type="Proteomes" id="UP000250006">
    <property type="component" value="Unassembled WGS sequence"/>
</dbReference>
<accession>A0ABY1VQQ5</accession>
<evidence type="ECO:0000313" key="4">
    <source>
        <dbReference type="Proteomes" id="UP000250006"/>
    </source>
</evidence>
<dbReference type="CDD" id="cd12797">
    <property type="entry name" value="M23_peptidase"/>
    <property type="match status" value="1"/>
</dbReference>
<feature type="compositionally biased region" description="Basic and acidic residues" evidence="1">
    <location>
        <begin position="93"/>
        <end position="104"/>
    </location>
</feature>
<dbReference type="GO" id="GO:0016787">
    <property type="term" value="F:hydrolase activity"/>
    <property type="evidence" value="ECO:0007669"/>
    <property type="project" value="UniProtKB-KW"/>
</dbReference>
<feature type="compositionally biased region" description="Basic and acidic residues" evidence="1">
    <location>
        <begin position="42"/>
        <end position="53"/>
    </location>
</feature>
<keyword evidence="3" id="KW-0378">Hydrolase</keyword>
<name>A0ABY1VQQ5_9ACTO</name>
<feature type="compositionally biased region" description="Low complexity" evidence="1">
    <location>
        <begin position="71"/>
        <end position="92"/>
    </location>
</feature>
<dbReference type="EMBL" id="UAPQ01000006">
    <property type="protein sequence ID" value="SPT53383.1"/>
    <property type="molecule type" value="Genomic_DNA"/>
</dbReference>
<dbReference type="InterPro" id="IPR050570">
    <property type="entry name" value="Cell_wall_metabolism_enzyme"/>
</dbReference>
<feature type="region of interest" description="Disordered" evidence="1">
    <location>
        <begin position="271"/>
        <end position="334"/>
    </location>
</feature>
<dbReference type="RefSeq" id="WP_126622193.1">
    <property type="nucleotide sequence ID" value="NZ_UAPQ01000006.1"/>
</dbReference>
<feature type="compositionally biased region" description="Low complexity" evidence="1">
    <location>
        <begin position="151"/>
        <end position="198"/>
    </location>
</feature>
<dbReference type="PANTHER" id="PTHR21666:SF270">
    <property type="entry name" value="MUREIN HYDROLASE ACTIVATOR ENVC"/>
    <property type="match status" value="1"/>
</dbReference>
<dbReference type="SUPFAM" id="SSF51261">
    <property type="entry name" value="Duplicated hybrid motif"/>
    <property type="match status" value="1"/>
</dbReference>
<proteinExistence type="predicted"/>
<dbReference type="InterPro" id="IPR016047">
    <property type="entry name" value="M23ase_b-sheet_dom"/>
</dbReference>
<dbReference type="EC" id="3.4.24.75" evidence="3"/>
<dbReference type="PANTHER" id="PTHR21666">
    <property type="entry name" value="PEPTIDASE-RELATED"/>
    <property type="match status" value="1"/>
</dbReference>
<dbReference type="Gene3D" id="2.70.70.10">
    <property type="entry name" value="Glucose Permease (Domain IIA)"/>
    <property type="match status" value="1"/>
</dbReference>
<feature type="compositionally biased region" description="Low complexity" evidence="1">
    <location>
        <begin position="17"/>
        <end position="35"/>
    </location>
</feature>
<feature type="domain" description="M23ase beta-sheet core" evidence="2">
    <location>
        <begin position="478"/>
        <end position="571"/>
    </location>
</feature>
<sequence length="598" mass="62258">MSDKPMTRRQRREAERAAAQAALRQEAEAEALAAAARRRQDRRNLRADLERKAQQRPGDSTVDATAEDSTADATTANRSTAAIARAGAAAAAKELEQEATRRDAVANAETVTTPRVTEPSRFVVPEAATTPAGSRKPARPASTRRAAKLRPASPGMAAGSASKAAPVDPVAPTQSAPAQAAPVTKAAPAKPKAPADAAQKAKTEPSTKPAPERQWSGRRLAAVRRSVRKPNALSPEIASRIAARLPEDGNTDSTITIINSRDLVAASPARAAAKPGAGADWARSEASTEEIDLSGAMQEATSEDEDSLPRSYRPRRGADQAARRNTAANGSHRTSIGTLGRASVLAVLAVLTIVIPLTGKVPQLTSFAAPHPANSAALQASQQATGSSLAAPIVGSDADVDTSTNGALNNVPDAATLARIKQAYANASQSCAVKLGASGEAAAFIKPPELYMPMIAGSYVVSSPFGYRLHPTLGYVRLHAGQDWSAGVGTPIYAAAAGTVTMAGMDGGLGVVTIRHELGGQVWFTRYLHMYQDGIYVKTGDQVQAGQLIAGVGSTGQSTGPHLHFEVRTADNWEDSSAVEPAQWLKDHSAVELSSDCK</sequence>
<gene>
    <name evidence="3" type="ORF">NCTC11535_01046</name>
</gene>
<evidence type="ECO:0000256" key="1">
    <source>
        <dbReference type="SAM" id="MobiDB-lite"/>
    </source>
</evidence>
<feature type="compositionally biased region" description="Low complexity" evidence="1">
    <location>
        <begin position="271"/>
        <end position="281"/>
    </location>
</feature>
<organism evidence="3 4">
    <name type="scientific">Actinomyces bovis</name>
    <dbReference type="NCBI Taxonomy" id="1658"/>
    <lineage>
        <taxon>Bacteria</taxon>
        <taxon>Bacillati</taxon>
        <taxon>Actinomycetota</taxon>
        <taxon>Actinomycetes</taxon>
        <taxon>Actinomycetales</taxon>
        <taxon>Actinomycetaceae</taxon>
        <taxon>Actinomyces</taxon>
    </lineage>
</organism>
<keyword evidence="4" id="KW-1185">Reference proteome</keyword>